<feature type="domain" description="ZP" evidence="6">
    <location>
        <begin position="404"/>
        <end position="641"/>
    </location>
</feature>
<dbReference type="InterPro" id="IPR042235">
    <property type="entry name" value="ZP-C_dom"/>
</dbReference>
<evidence type="ECO:0000256" key="3">
    <source>
        <dbReference type="ARBA" id="ARBA00023157"/>
    </source>
</evidence>
<protein>
    <submittedName>
        <fullName evidence="7">Uromodulin</fullName>
    </submittedName>
</protein>
<keyword evidence="3" id="KW-1015">Disulfide bond</keyword>
<gene>
    <name evidence="7" type="ORF">P5673_002847</name>
</gene>
<dbReference type="InterPro" id="IPR057774">
    <property type="entry name" value="D8C_UMOD/GP2/OIT3-like"/>
</dbReference>
<dbReference type="PROSITE" id="PS51034">
    <property type="entry name" value="ZP_2"/>
    <property type="match status" value="1"/>
</dbReference>
<feature type="transmembrane region" description="Helical" evidence="4">
    <location>
        <begin position="699"/>
        <end position="719"/>
    </location>
</feature>
<dbReference type="EMBL" id="JARQWQ010000004">
    <property type="protein sequence ID" value="KAK2572582.1"/>
    <property type="molecule type" value="Genomic_DNA"/>
</dbReference>
<dbReference type="SMART" id="SM00241">
    <property type="entry name" value="ZP"/>
    <property type="match status" value="1"/>
</dbReference>
<keyword evidence="1" id="KW-0245">EGF-like domain</keyword>
<keyword evidence="2 5" id="KW-0732">Signal</keyword>
<reference evidence="7" key="2">
    <citation type="journal article" date="2023" name="Science">
        <title>Genomic signatures of disease resistance in endangered staghorn corals.</title>
        <authorList>
            <person name="Vollmer S.V."/>
            <person name="Selwyn J.D."/>
            <person name="Despard B.A."/>
            <person name="Roesel C.L."/>
        </authorList>
    </citation>
    <scope>NUCLEOTIDE SEQUENCE</scope>
    <source>
        <strain evidence="7">K2</strain>
    </source>
</reference>
<evidence type="ECO:0000259" key="6">
    <source>
        <dbReference type="PROSITE" id="PS51034"/>
    </source>
</evidence>
<dbReference type="InterPro" id="IPR055356">
    <property type="entry name" value="ZP-N"/>
</dbReference>
<dbReference type="Pfam" id="PF23283">
    <property type="entry name" value="D8C_UMOD"/>
    <property type="match status" value="2"/>
</dbReference>
<reference evidence="7" key="1">
    <citation type="journal article" date="2023" name="G3 (Bethesda)">
        <title>Whole genome assembly and annotation of the endangered Caribbean coral Acropora cervicornis.</title>
        <authorList>
            <person name="Selwyn J.D."/>
            <person name="Vollmer S.V."/>
        </authorList>
    </citation>
    <scope>NUCLEOTIDE SEQUENCE</scope>
    <source>
        <strain evidence="7">K2</strain>
    </source>
</reference>
<sequence length="740" mass="83645">MKLFALAYSFWIVSFCSKTTLSVSRGKNSVSESDPCNAKNHKLLSEPDRTAAFETVDQSHSDKESFTEPEAWYRFSGQAGDRMAKRCVPEKRCGAEVGGWLNGPHPSVKEGEVNRTVCFQYGESCCLWRTTVKVRNCGKFFVYSLKRDVRGVYRKYRYCGNGEGPDPCDMRFTNILDSADRAQEFITDSDLKCDRGVRDFIYHRWNRFNGSAGVAMSTKCSAPHGSCKLAKREENPCLTGRYFDLSQHDRAAGNTKKCRTKSDEVELAEEYAWYRFSGKAGTRMAMKCVPAHRCGTEAPGWLKGSLPKTKKEGAVNRTVCFNLKHECCRWKTQIKVRNCGDFYLFFLKRKNPLDGKYKYRYCGNGGGNVLPPKPTKPATPEVTTELTLTKMPTSRASTQGVELACGQNGMTITIPKRILRGLDREHLRLLDVQCGANETETAFILHTKLTECDTVSKHTERSVNYMNKVLEIPLRENQTITRVREVEIPFSCYYSNEGVVSAVGIKVESKKIVISGRGLGQFVLEMKLFHSNSYRQQYQKSEFPLHVSLRAPLYAEVSVQTEDERLQIFAENCFATPDSDPNAPGLKYEFIQDGPDSNKQRFSIEAFTFIGGHQFVYMHCQVRVCNATDPTSRCARGCLRHRGKRSLGATDFKDEQFNLAEGPIMGKEEKDEQLRKTSEDSIAKIHKVDFEAVDKNRPLVIATAITAAICIMGVSYVVWSNKKNGFSKAYYGYQPLVKQE</sequence>
<evidence type="ECO:0000313" key="8">
    <source>
        <dbReference type="Proteomes" id="UP001249851"/>
    </source>
</evidence>
<dbReference type="Proteomes" id="UP001249851">
    <property type="component" value="Unassembled WGS sequence"/>
</dbReference>
<evidence type="ECO:0000256" key="4">
    <source>
        <dbReference type="SAM" id="Phobius"/>
    </source>
</evidence>
<keyword evidence="4" id="KW-0472">Membrane</keyword>
<name>A0AAD9VG09_ACRCE</name>
<evidence type="ECO:0000256" key="1">
    <source>
        <dbReference type="ARBA" id="ARBA00022536"/>
    </source>
</evidence>
<dbReference type="Gene3D" id="2.60.40.3210">
    <property type="entry name" value="Zona pellucida, ZP-N domain"/>
    <property type="match status" value="1"/>
</dbReference>
<organism evidence="7 8">
    <name type="scientific">Acropora cervicornis</name>
    <name type="common">Staghorn coral</name>
    <dbReference type="NCBI Taxonomy" id="6130"/>
    <lineage>
        <taxon>Eukaryota</taxon>
        <taxon>Metazoa</taxon>
        <taxon>Cnidaria</taxon>
        <taxon>Anthozoa</taxon>
        <taxon>Hexacorallia</taxon>
        <taxon>Scleractinia</taxon>
        <taxon>Astrocoeniina</taxon>
        <taxon>Acroporidae</taxon>
        <taxon>Acropora</taxon>
    </lineage>
</organism>
<keyword evidence="4" id="KW-1133">Transmembrane helix</keyword>
<dbReference type="PANTHER" id="PTHR14002">
    <property type="entry name" value="ENDOGLIN/TGF-BETA RECEPTOR TYPE III"/>
    <property type="match status" value="1"/>
</dbReference>
<dbReference type="Gene3D" id="2.60.40.4100">
    <property type="entry name" value="Zona pellucida, ZP-C domain"/>
    <property type="match status" value="1"/>
</dbReference>
<evidence type="ECO:0000256" key="5">
    <source>
        <dbReference type="SAM" id="SignalP"/>
    </source>
</evidence>
<keyword evidence="4" id="KW-0812">Transmembrane</keyword>
<evidence type="ECO:0000256" key="2">
    <source>
        <dbReference type="ARBA" id="ARBA00022729"/>
    </source>
</evidence>
<dbReference type="PANTHER" id="PTHR14002:SF43">
    <property type="entry name" value="DELTA-LIKE PROTEIN"/>
    <property type="match status" value="1"/>
</dbReference>
<dbReference type="Pfam" id="PF00100">
    <property type="entry name" value="Zona_pellucida"/>
    <property type="match status" value="1"/>
</dbReference>
<accession>A0AAD9VG09</accession>
<dbReference type="Pfam" id="PF23344">
    <property type="entry name" value="ZP-N"/>
    <property type="match status" value="1"/>
</dbReference>
<dbReference type="InterPro" id="IPR001507">
    <property type="entry name" value="ZP_dom"/>
</dbReference>
<evidence type="ECO:0000313" key="7">
    <source>
        <dbReference type="EMBL" id="KAK2572582.1"/>
    </source>
</evidence>
<feature type="chain" id="PRO_5042060499" evidence="5">
    <location>
        <begin position="27"/>
        <end position="740"/>
    </location>
</feature>
<feature type="signal peptide" evidence="5">
    <location>
        <begin position="1"/>
        <end position="26"/>
    </location>
</feature>
<comment type="caution">
    <text evidence="7">The sequence shown here is derived from an EMBL/GenBank/DDBJ whole genome shotgun (WGS) entry which is preliminary data.</text>
</comment>
<dbReference type="AlphaFoldDB" id="A0AAD9VG09"/>
<proteinExistence type="predicted"/>
<dbReference type="InterPro" id="IPR055355">
    <property type="entry name" value="ZP-C"/>
</dbReference>
<keyword evidence="8" id="KW-1185">Reference proteome</keyword>